<evidence type="ECO:0000313" key="1">
    <source>
        <dbReference type="Proteomes" id="UP000887579"/>
    </source>
</evidence>
<dbReference type="Proteomes" id="UP000887579">
    <property type="component" value="Unplaced"/>
</dbReference>
<name>A0AC34FFT9_9BILA</name>
<evidence type="ECO:0000313" key="2">
    <source>
        <dbReference type="WBParaSite" id="ES5_v2.g16100.t1"/>
    </source>
</evidence>
<dbReference type="WBParaSite" id="ES5_v2.g16100.t1">
    <property type="protein sequence ID" value="ES5_v2.g16100.t1"/>
    <property type="gene ID" value="ES5_v2.g16100"/>
</dbReference>
<protein>
    <submittedName>
        <fullName evidence="2">Carboxylesterase type B domain-containing protein</fullName>
    </submittedName>
</protein>
<reference evidence="2" key="1">
    <citation type="submission" date="2022-11" db="UniProtKB">
        <authorList>
            <consortium name="WormBaseParasite"/>
        </authorList>
    </citation>
    <scope>IDENTIFICATION</scope>
</reference>
<sequence length="232" mass="26566">MITFVLKGPHYDSTAKFLPISAEKAENFTRKNFIEIVNALVATEKAYGAKANEAAEKIIHFYESQKFYSKNFYLQILAQLFSDLTFNIPAMREALQKAAAGHEIYFFVYDFSPEIIKSENELKIFEGAGHGFDYANIFGNPPDGPFIDWKDPDIAKVQKLYADLFINFAKTGIPSSAGVTVAKVTTDSKLPYLYINVNSEMKENLWPDRFQFWDKMAKEYGFDLPELRKLFL</sequence>
<accession>A0AC34FFT9</accession>
<organism evidence="1 2">
    <name type="scientific">Panagrolaimus sp. ES5</name>
    <dbReference type="NCBI Taxonomy" id="591445"/>
    <lineage>
        <taxon>Eukaryota</taxon>
        <taxon>Metazoa</taxon>
        <taxon>Ecdysozoa</taxon>
        <taxon>Nematoda</taxon>
        <taxon>Chromadorea</taxon>
        <taxon>Rhabditida</taxon>
        <taxon>Tylenchina</taxon>
        <taxon>Panagrolaimomorpha</taxon>
        <taxon>Panagrolaimoidea</taxon>
        <taxon>Panagrolaimidae</taxon>
        <taxon>Panagrolaimus</taxon>
    </lineage>
</organism>
<proteinExistence type="predicted"/>